<comment type="caution">
    <text evidence="1">The sequence shown here is derived from an EMBL/GenBank/DDBJ whole genome shotgun (WGS) entry which is preliminary data.</text>
</comment>
<evidence type="ECO:0000313" key="1">
    <source>
        <dbReference type="EMBL" id="KAK4254632.1"/>
    </source>
</evidence>
<keyword evidence="2" id="KW-1185">Reference proteome</keyword>
<evidence type="ECO:0000313" key="2">
    <source>
        <dbReference type="Proteomes" id="UP001293593"/>
    </source>
</evidence>
<sequence length="73" mass="8408">MEDLAPSAIRRHHRPTDPTRLLRAIEDLEDKRNHGRSSKDVVISKEVLETHAIIDCNLIQHVEAGVHHQNNHH</sequence>
<dbReference type="AlphaFoldDB" id="A0AAE1M604"/>
<protein>
    <submittedName>
        <fullName evidence="1">Uncharacterized protein</fullName>
    </submittedName>
</protein>
<organism evidence="1 2">
    <name type="scientific">Acacia crassicarpa</name>
    <name type="common">northern wattle</name>
    <dbReference type="NCBI Taxonomy" id="499986"/>
    <lineage>
        <taxon>Eukaryota</taxon>
        <taxon>Viridiplantae</taxon>
        <taxon>Streptophyta</taxon>
        <taxon>Embryophyta</taxon>
        <taxon>Tracheophyta</taxon>
        <taxon>Spermatophyta</taxon>
        <taxon>Magnoliopsida</taxon>
        <taxon>eudicotyledons</taxon>
        <taxon>Gunneridae</taxon>
        <taxon>Pentapetalae</taxon>
        <taxon>rosids</taxon>
        <taxon>fabids</taxon>
        <taxon>Fabales</taxon>
        <taxon>Fabaceae</taxon>
        <taxon>Caesalpinioideae</taxon>
        <taxon>mimosoid clade</taxon>
        <taxon>Acacieae</taxon>
        <taxon>Acacia</taxon>
    </lineage>
</organism>
<dbReference type="EMBL" id="JAWXYG010000014">
    <property type="protein sequence ID" value="KAK4254632.1"/>
    <property type="molecule type" value="Genomic_DNA"/>
</dbReference>
<proteinExistence type="predicted"/>
<reference evidence="1" key="1">
    <citation type="submission" date="2023-10" db="EMBL/GenBank/DDBJ databases">
        <title>Chromosome-level genome of the transformable northern wattle, Acacia crassicarpa.</title>
        <authorList>
            <person name="Massaro I."/>
            <person name="Sinha N.R."/>
            <person name="Poethig S."/>
            <person name="Leichty A.R."/>
        </authorList>
    </citation>
    <scope>NUCLEOTIDE SEQUENCE</scope>
    <source>
        <strain evidence="1">Acra3RX</strain>
        <tissue evidence="1">Leaf</tissue>
    </source>
</reference>
<gene>
    <name evidence="1" type="ORF">QN277_009987</name>
</gene>
<dbReference type="Proteomes" id="UP001293593">
    <property type="component" value="Unassembled WGS sequence"/>
</dbReference>
<accession>A0AAE1M604</accession>
<name>A0AAE1M604_9FABA</name>